<dbReference type="GO" id="GO:0052689">
    <property type="term" value="F:carboxylic ester hydrolase activity"/>
    <property type="evidence" value="ECO:0007669"/>
    <property type="project" value="TreeGrafter"/>
</dbReference>
<feature type="transmembrane region" description="Helical" evidence="1">
    <location>
        <begin position="497"/>
        <end position="518"/>
    </location>
</feature>
<keyword evidence="3" id="KW-1185">Reference proteome</keyword>
<evidence type="ECO:0000256" key="1">
    <source>
        <dbReference type="SAM" id="Phobius"/>
    </source>
</evidence>
<feature type="transmembrane region" description="Helical" evidence="1">
    <location>
        <begin position="558"/>
        <end position="580"/>
    </location>
</feature>
<keyword evidence="2" id="KW-0378">Hydrolase</keyword>
<dbReference type="Gene3D" id="3.40.50.1820">
    <property type="entry name" value="alpha/beta hydrolase"/>
    <property type="match status" value="1"/>
</dbReference>
<feature type="transmembrane region" description="Helical" evidence="1">
    <location>
        <begin position="407"/>
        <end position="433"/>
    </location>
</feature>
<keyword evidence="1" id="KW-0472">Membrane</keyword>
<dbReference type="InterPro" id="IPR029058">
    <property type="entry name" value="AB_hydrolase_fold"/>
</dbReference>
<sequence>MPKQEEPVTASPAPWSRGRRLMLSLPIFVILMALLVTISGLTTVPWNNEPTGQTFATLSPDTAVTFANPDGIRLDARGDYQVSERYVTMSVARDGSLVAQADGRDPAPRPASAAGQEIQDIRVLVREPVGAAGGRPGVVFMHGAGYGSCDDSFGDVARDLASAGFVTAVLDKPVWSTTDLDRDYPASAKAYDLVIDYLRSLPGVDAGQVGIYATSESTWISGYLLADDPDVAFQVLLSPMVYSPRHALGFFVSQDFALVGAHDGYQSIVRRVFSIDSGMLGFANFDISVLDPATYAIPTFIAYGSKDVMTAQVEGAEAMVTEAQRAGNRNMTIRSYPIANHVLRLGDEAQSDTPFADRYVDDLIDWAVGTTHGLTQTSERVAGATIYQSIAVPTGLRPNRAGTIYGLALHALMILSLLAAAVTGLVALGRWIWRTARRRSAPALGYAHGFGGMLLTVTLATLAALVVFGAGLGQVVMGVVHLAWGAAPAEDPGVMQWSWPFIEVVCTAVVWAWSRVIARLIEVSIGRGVLRWPPSRGAIAGIVTGREPVIAATRLGRALFWITSFAMFSVLLVFAFWGLFVY</sequence>
<reference evidence="2" key="1">
    <citation type="submission" date="2020-08" db="EMBL/GenBank/DDBJ databases">
        <authorList>
            <person name="Cejkova D."/>
            <person name="Kubasova T."/>
            <person name="Jahodarova E."/>
            <person name="Rychlik I."/>
        </authorList>
    </citation>
    <scope>NUCLEOTIDE SEQUENCE</scope>
    <source>
        <strain evidence="2">An836</strain>
    </source>
</reference>
<dbReference type="EMBL" id="JACLYU010000002">
    <property type="protein sequence ID" value="MBM6699166.1"/>
    <property type="molecule type" value="Genomic_DNA"/>
</dbReference>
<protein>
    <submittedName>
        <fullName evidence="2">Alpha/beta hydrolase</fullName>
    </submittedName>
</protein>
<comment type="caution">
    <text evidence="2">The sequence shown here is derived from an EMBL/GenBank/DDBJ whole genome shotgun (WGS) entry which is preliminary data.</text>
</comment>
<dbReference type="PANTHER" id="PTHR43265:SF1">
    <property type="entry name" value="ESTERASE ESTD"/>
    <property type="match status" value="1"/>
</dbReference>
<organism evidence="2 3">
    <name type="scientific">Bifidobacterium pullorum subsp. saeculare</name>
    <dbReference type="NCBI Taxonomy" id="78257"/>
    <lineage>
        <taxon>Bacteria</taxon>
        <taxon>Bacillati</taxon>
        <taxon>Actinomycetota</taxon>
        <taxon>Actinomycetes</taxon>
        <taxon>Bifidobacteriales</taxon>
        <taxon>Bifidobacteriaceae</taxon>
        <taxon>Bifidobacterium</taxon>
    </lineage>
</organism>
<dbReference type="PANTHER" id="PTHR43265">
    <property type="entry name" value="ESTERASE ESTD"/>
    <property type="match status" value="1"/>
</dbReference>
<keyword evidence="1" id="KW-1133">Transmembrane helix</keyword>
<dbReference type="AlphaFoldDB" id="A0A938WWG1"/>
<feature type="transmembrane region" description="Helical" evidence="1">
    <location>
        <begin position="21"/>
        <end position="41"/>
    </location>
</feature>
<proteinExistence type="predicted"/>
<evidence type="ECO:0000313" key="3">
    <source>
        <dbReference type="Proteomes" id="UP000718821"/>
    </source>
</evidence>
<evidence type="ECO:0000313" key="2">
    <source>
        <dbReference type="EMBL" id="MBM6699166.1"/>
    </source>
</evidence>
<dbReference type="InterPro" id="IPR053145">
    <property type="entry name" value="AB_hydrolase_Est10"/>
</dbReference>
<accession>A0A938WWG1</accession>
<name>A0A938WWG1_9BIFI</name>
<keyword evidence="1" id="KW-0812">Transmembrane</keyword>
<dbReference type="Proteomes" id="UP000718821">
    <property type="component" value="Unassembled WGS sequence"/>
</dbReference>
<dbReference type="SUPFAM" id="SSF53474">
    <property type="entry name" value="alpha/beta-Hydrolases"/>
    <property type="match status" value="1"/>
</dbReference>
<feature type="transmembrane region" description="Helical" evidence="1">
    <location>
        <begin position="454"/>
        <end position="477"/>
    </location>
</feature>
<gene>
    <name evidence="2" type="ORF">H7U32_02240</name>
</gene>
<reference evidence="2" key="2">
    <citation type="journal article" date="2021" name="Sci. Rep.">
        <title>The distribution of antibiotic resistance genes in chicken gut microbiota commensals.</title>
        <authorList>
            <person name="Juricova H."/>
            <person name="Matiasovicova J."/>
            <person name="Kubasova T."/>
            <person name="Cejkova D."/>
            <person name="Rychlik I."/>
        </authorList>
    </citation>
    <scope>NUCLEOTIDE SEQUENCE</scope>
    <source>
        <strain evidence="2">An836</strain>
    </source>
</reference>